<name>A0A5B8MC62_9CHLO</name>
<dbReference type="GO" id="GO:0044782">
    <property type="term" value="P:cilium organization"/>
    <property type="evidence" value="ECO:0007669"/>
    <property type="project" value="InterPro"/>
</dbReference>
<gene>
    <name evidence="1" type="ORF">A3770_01p05550</name>
</gene>
<proteinExistence type="predicted"/>
<dbReference type="Proteomes" id="UP000316726">
    <property type="component" value="Chromosome 1"/>
</dbReference>
<keyword evidence="2" id="KW-1185">Reference proteome</keyword>
<sequence>MESSSAMATVVGKMRHGLSEVRNRAIGSLNSKLRNGITSVEKLARETDVCQEVLRLCEEPVLLTEGALELLDCLVECRESFLCLHVLGLEEKVRNAAEHSGTKDELRKPLHEILAKVLSTSRNIDVSSSSGQGPQRFQGSASEYVPRLPSFIENRGVTLRLDSERFRHLPKFRSMKVDKKMEQTLFEINFRLEHGDDEFTLLASLQELSQQVCRDYPPQVILQQNNVFDNLLRLLHLKVSKSVYSSAVHCLDRILGGCREGLELSHNKDILPREGLGESEEHGDHLGVSYPQTMYVPGDERDSVPPEDLVDLPSYTHMAILHLLTLLCDNNMHYETAKPIFSALDLLRSLGQSSNDDSRYDGCVAEYLGELQEVFEKFSLSWSQLHEEREKGKRRVTFQLSVFDQNLVYVAAEILTLGPSRDAAKLVSRKMQAYLCEVFNSESVGMCVPQLQASLLPLIQQIDSTLVLKKDKSKEVLKRFLHLSKDLKVLRQNSTSSDADDMKTIQIVLDILPTVIGMGDTAYFDHIFKLLLHLLMRSSWKFVENAPTKPDFFLALHKAFLTILSQACLAVKAKSYKVWLETIRECGSSDYKAVLDPLTNESIMSLLVVRGLSQEETKEDVSQILFHACKDDSIRPHVGGWLLWLECHKDDGVVGPVVRSVLIALNHDRAAEHDLVPWTWSCMRHLYFKAFSTDKVCREDALNSIYHRLEKEGRGMESVKNFSYLASSLEYKFPTEVHTNIRQDAQEGEVQTLVTIFTNEKIDVGIQKSSAVQLLLALGRSLRHILIPAEVLDKCSRVIEECSTSGRMDYDEEYLGTVLLIVAYSAKRDLDSTAAWFSKRSEDFFQTFSRLLFHSSISLQQTAAVILFSVIFGEEKNRLHSSGLCLRGKTGEADLAVAEAFEGHVRPPASCAFLGVGPREGSFDLVEEIASKVKDTIDTRNAIKTLVGGGASKSDLPEETREMVENLHPKLVLENALSQMKDAKTHEECQSWILLLLNYCSCNTESLQELSALNWFEPFQTFLSSTPTSKKDWSLWSAIFTMISRMLDNCGLSHTLLMNLVLLYDEAILPSIFQEEYWDPMSPLKHGIRAQLESSQGLAVAKKGVRSESICNGLEMFAALLKSNRASGNIAVQKYMVDTLGNEETINTFAEFAMCDRWDYSFRVLTTQCLVELLICYLDLKALDVYQYTPSDLDSVFSSVVPKIIKYGCIAQISPGHGRGILKHSLEYLKQVTNLGREAWAGIWADTDCTFWISKLLRDPETLVRKTSLQILCALSNPVSAPLISMLNRHWPERLYNVVKIAFDEGECDLVRAKAMQILSLALALERSEGENQQDALVSETYPTRSSIKKSLYQTVQEYKFWDILKNSMSWNRSQLMGGFLSMVSEMLVSDAHYVFQNCKISQICKVATAVFNSCSKHLDQRLNQGESCFDAVIPLSMALNVLQVLLRKEKLFPKVLHWIPSMNICNIYCSFSGRISSVLKKELPYRVSYYSACLPLLMQFSAVIANLMHVLLGEHRGAETKEPTMTGEEMRNSITQVSRSICFIFRCQILPAQVKEQCCKLLEISLQVNDLACAAMDQADEQRESNELIGAILCDHLVADMRSISKHMKMGISARRQSLVQINSRANATTLALRALIACSKSGKLAMIRNKFYQDLMMEFRVHSNAILAASLHSRKEDPRITAKSEGRLMRIFLLLKHFAYKSRVCSDVLTKEGAVDLVRAQLAAYPKGNAQVQNGALGLLVNMAANSSAACLEIIDVKVPSKNRQPSFFLQVLEIWEKKKSLRPITELCGYIVQALVQIQESRTAILKTDFVGRMIGFLERLLKKKDSRKFGQVLKFLSDLAAFRDSRSFLLHHPSFSDLMDFLLAVGDLEDSDQAMEEVLLFLRNMSFSSDMKTYLLSREEVLQMLLTRVYDFSASPKMASYASNSLWILLYKSQRMKASIRNLGEAHDRLLSTEAELALHGKTKANSRDARHIQETMANLQQVTTILWSGQNQEEEAETGDHEFCHLSPNSTLIH</sequence>
<dbReference type="OrthoDB" id="553252at2759"/>
<dbReference type="STRING" id="1764295.A0A5B8MC62"/>
<dbReference type="InterPro" id="IPR016024">
    <property type="entry name" value="ARM-type_fold"/>
</dbReference>
<accession>A0A5B8MC62</accession>
<evidence type="ECO:0000313" key="1">
    <source>
        <dbReference type="EMBL" id="QDZ18037.1"/>
    </source>
</evidence>
<reference evidence="1 2" key="1">
    <citation type="submission" date="2018-07" db="EMBL/GenBank/DDBJ databases">
        <title>The complete nuclear genome of the prasinophyte Chloropicon primus (CCMP1205).</title>
        <authorList>
            <person name="Pombert J.-F."/>
            <person name="Otis C."/>
            <person name="Turmel M."/>
            <person name="Lemieux C."/>
        </authorList>
    </citation>
    <scope>NUCLEOTIDE SEQUENCE [LARGE SCALE GENOMIC DNA]</scope>
    <source>
        <strain evidence="1 2">CCMP1205</strain>
    </source>
</reference>
<dbReference type="InterPro" id="IPR030791">
    <property type="entry name" value="Rotatin"/>
</dbReference>
<evidence type="ECO:0000313" key="2">
    <source>
        <dbReference type="Proteomes" id="UP000316726"/>
    </source>
</evidence>
<dbReference type="GO" id="GO:0036064">
    <property type="term" value="C:ciliary basal body"/>
    <property type="evidence" value="ECO:0007669"/>
    <property type="project" value="InterPro"/>
</dbReference>
<protein>
    <submittedName>
        <fullName evidence="1">Uncharacterized protein</fullName>
    </submittedName>
</protein>
<dbReference type="EMBL" id="CP031034">
    <property type="protein sequence ID" value="QDZ18037.1"/>
    <property type="molecule type" value="Genomic_DNA"/>
</dbReference>
<dbReference type="SUPFAM" id="SSF48371">
    <property type="entry name" value="ARM repeat"/>
    <property type="match status" value="2"/>
</dbReference>
<dbReference type="Gene3D" id="1.25.10.10">
    <property type="entry name" value="Leucine-rich Repeat Variant"/>
    <property type="match status" value="1"/>
</dbReference>
<organism evidence="1 2">
    <name type="scientific">Chloropicon primus</name>
    <dbReference type="NCBI Taxonomy" id="1764295"/>
    <lineage>
        <taxon>Eukaryota</taxon>
        <taxon>Viridiplantae</taxon>
        <taxon>Chlorophyta</taxon>
        <taxon>Chloropicophyceae</taxon>
        <taxon>Chloropicales</taxon>
        <taxon>Chloropicaceae</taxon>
        <taxon>Chloropicon</taxon>
    </lineage>
</organism>
<dbReference type="PANTHER" id="PTHR31691">
    <property type="entry name" value="ROTATIN"/>
    <property type="match status" value="1"/>
</dbReference>
<dbReference type="PANTHER" id="PTHR31691:SF1">
    <property type="entry name" value="ROTATIN"/>
    <property type="match status" value="1"/>
</dbReference>
<dbReference type="InterPro" id="IPR011989">
    <property type="entry name" value="ARM-like"/>
</dbReference>